<evidence type="ECO:0000256" key="1">
    <source>
        <dbReference type="ARBA" id="ARBA00001974"/>
    </source>
</evidence>
<dbReference type="GO" id="GO:0009690">
    <property type="term" value="P:cytokinin metabolic process"/>
    <property type="evidence" value="ECO:0007669"/>
    <property type="project" value="InterPro"/>
</dbReference>
<evidence type="ECO:0000313" key="7">
    <source>
        <dbReference type="EMBL" id="RGD55800.1"/>
    </source>
</evidence>
<evidence type="ECO:0000313" key="9">
    <source>
        <dbReference type="Proteomes" id="UP000263377"/>
    </source>
</evidence>
<dbReference type="InterPro" id="IPR016170">
    <property type="entry name" value="Cytok_DH_C_sf"/>
</dbReference>
<organism evidence="8 9">
    <name type="scientific">Kitasatospora xanthocidica</name>
    <dbReference type="NCBI Taxonomy" id="83382"/>
    <lineage>
        <taxon>Bacteria</taxon>
        <taxon>Bacillati</taxon>
        <taxon>Actinomycetota</taxon>
        <taxon>Actinomycetes</taxon>
        <taxon>Kitasatosporales</taxon>
        <taxon>Streptomycetaceae</taxon>
        <taxon>Kitasatospora</taxon>
    </lineage>
</organism>
<dbReference type="PANTHER" id="PTHR13878:SF53">
    <property type="entry name" value="CYTOKININ DEHYDROGENASE 6"/>
    <property type="match status" value="1"/>
</dbReference>
<evidence type="ECO:0000256" key="2">
    <source>
        <dbReference type="ARBA" id="ARBA00005466"/>
    </source>
</evidence>
<dbReference type="InterPro" id="IPR016166">
    <property type="entry name" value="FAD-bd_PCMH"/>
</dbReference>
<dbReference type="Pfam" id="PF09265">
    <property type="entry name" value="Cytokin-bind"/>
    <property type="match status" value="1"/>
</dbReference>
<dbReference type="PROSITE" id="PS51318">
    <property type="entry name" value="TAT"/>
    <property type="match status" value="1"/>
</dbReference>
<comment type="cofactor">
    <cofactor evidence="1">
        <name>FAD</name>
        <dbReference type="ChEBI" id="CHEBI:57692"/>
    </cofactor>
</comment>
<dbReference type="InterPro" id="IPR016167">
    <property type="entry name" value="FAD-bd_PCMH_sub1"/>
</dbReference>
<dbReference type="InterPro" id="IPR016169">
    <property type="entry name" value="FAD-bd_PCMH_sub2"/>
</dbReference>
<keyword evidence="4" id="KW-0274">FAD</keyword>
<dbReference type="Gene3D" id="3.30.465.10">
    <property type="match status" value="1"/>
</dbReference>
<dbReference type="Gene3D" id="3.30.43.10">
    <property type="entry name" value="Uridine Diphospho-n-acetylenolpyruvylglucosamine Reductase, domain 2"/>
    <property type="match status" value="2"/>
</dbReference>
<name>A0A372ZM60_9ACTN</name>
<sequence>MTHPDLTRRTLLTAAAATIIGFNTTTRTWATTNTPTPPGHIAPLPPLQGTLTTNPTTTTAHAHDFGRLTTTTPYAVLNPAGPHDIANIINYARHNGLKVAMNGQSGTGNDLESHSNYGQAGAAGGISINARALNRIHTITPTNATVDAGVTWAQLTDAALAQNLTPPCLTDYLHLSIGGTISIGGIGSTVHKHGLQADTVESIEIVTGTGRILTATPTRNPDLFHTALAGAGQVGIITRATVKLIPAPTRALVLTLTYNDQHTFLTDQQTILNDGRFPSQVGEILIQPNGQPPRYKIEAVAHYNTTPPNPQTLLTGLNPTTTETNDTTYRDYTYRADTFADTIKNLGYWNAPKPWLSLFLPATTTPTFLNQALPHITPDDIGAGLLLCYPFHTNKLTHPLAITPNEPTTYLFDFLAFPHPNTNPQPALTRNRTLYNTATQLGAKRYLVGAIPNMTQTDWQNHYGPHWTTLTNAKNTYDPTHTLTPGQNIFP</sequence>
<dbReference type="PANTHER" id="PTHR13878">
    <property type="entry name" value="GULONOLACTONE OXIDASE"/>
    <property type="match status" value="1"/>
</dbReference>
<dbReference type="EMBL" id="QVIG01000001">
    <property type="protein sequence ID" value="RGD56821.1"/>
    <property type="molecule type" value="Genomic_DNA"/>
</dbReference>
<dbReference type="Gene3D" id="3.40.462.10">
    <property type="entry name" value="FAD-linked oxidases, C-terminal domain"/>
    <property type="match status" value="1"/>
</dbReference>
<dbReference type="InterPro" id="IPR050432">
    <property type="entry name" value="FAD-linked_Oxidoreductases_BP"/>
</dbReference>
<dbReference type="InterPro" id="IPR006094">
    <property type="entry name" value="Oxid_FAD_bind_N"/>
</dbReference>
<dbReference type="Proteomes" id="UP000263377">
    <property type="component" value="Unassembled WGS sequence"/>
</dbReference>
<dbReference type="InterPro" id="IPR016164">
    <property type="entry name" value="FAD-linked_Oxase-like_C"/>
</dbReference>
<evidence type="ECO:0000313" key="8">
    <source>
        <dbReference type="EMBL" id="RGD56821.1"/>
    </source>
</evidence>
<feature type="domain" description="FAD-binding PCMH-type" evidence="6">
    <location>
        <begin position="69"/>
        <end position="247"/>
    </location>
</feature>
<keyword evidence="5" id="KW-0560">Oxidoreductase</keyword>
<keyword evidence="9" id="KW-1185">Reference proteome</keyword>
<accession>A0A372ZM60</accession>
<evidence type="ECO:0000256" key="4">
    <source>
        <dbReference type="ARBA" id="ARBA00022827"/>
    </source>
</evidence>
<dbReference type="AlphaFoldDB" id="A0A372ZM60"/>
<dbReference type="InterPro" id="IPR036318">
    <property type="entry name" value="FAD-bd_PCMH-like_sf"/>
</dbReference>
<dbReference type="InterPro" id="IPR015345">
    <property type="entry name" value="Cytokinin_DH_FAD/cytokin-bd"/>
</dbReference>
<evidence type="ECO:0000256" key="5">
    <source>
        <dbReference type="ARBA" id="ARBA00023002"/>
    </source>
</evidence>
<comment type="caution">
    <text evidence="8">The sequence shown here is derived from an EMBL/GenBank/DDBJ whole genome shotgun (WGS) entry which is preliminary data.</text>
</comment>
<protein>
    <submittedName>
        <fullName evidence="8">FAD-binding protein</fullName>
    </submittedName>
</protein>
<comment type="similarity">
    <text evidence="2">Belongs to the oxygen-dependent FAD-linked oxidoreductase family.</text>
</comment>
<dbReference type="RefSeq" id="WP_117485437.1">
    <property type="nucleotide sequence ID" value="NZ_QVIG01000001.1"/>
</dbReference>
<dbReference type="SUPFAM" id="SSF55103">
    <property type="entry name" value="FAD-linked oxidases, C-terminal domain"/>
    <property type="match status" value="1"/>
</dbReference>
<dbReference type="GO" id="GO:0071949">
    <property type="term" value="F:FAD binding"/>
    <property type="evidence" value="ECO:0007669"/>
    <property type="project" value="InterPro"/>
</dbReference>
<dbReference type="GO" id="GO:0019139">
    <property type="term" value="F:cytokinin dehydrogenase activity"/>
    <property type="evidence" value="ECO:0007669"/>
    <property type="project" value="InterPro"/>
</dbReference>
<dbReference type="InterPro" id="IPR006311">
    <property type="entry name" value="TAT_signal"/>
</dbReference>
<dbReference type="Pfam" id="PF01565">
    <property type="entry name" value="FAD_binding_4"/>
    <property type="match status" value="1"/>
</dbReference>
<dbReference type="SUPFAM" id="SSF56176">
    <property type="entry name" value="FAD-binding/transporter-associated domain-like"/>
    <property type="match status" value="1"/>
</dbReference>
<dbReference type="EMBL" id="QVIG01000003">
    <property type="protein sequence ID" value="RGD55800.1"/>
    <property type="molecule type" value="Genomic_DNA"/>
</dbReference>
<keyword evidence="3" id="KW-0285">Flavoprotein</keyword>
<dbReference type="PROSITE" id="PS51387">
    <property type="entry name" value="FAD_PCMH"/>
    <property type="match status" value="1"/>
</dbReference>
<evidence type="ECO:0000259" key="6">
    <source>
        <dbReference type="PROSITE" id="PS51387"/>
    </source>
</evidence>
<proteinExistence type="inferred from homology"/>
<evidence type="ECO:0000256" key="3">
    <source>
        <dbReference type="ARBA" id="ARBA00022630"/>
    </source>
</evidence>
<gene>
    <name evidence="8" type="ORF">DR950_02575</name>
    <name evidence="7" type="ORF">DR950_41590</name>
</gene>
<reference evidence="8 9" key="1">
    <citation type="submission" date="2018-08" db="EMBL/GenBank/DDBJ databases">
        <title>Diversity &amp; Physiological Properties of Lignin-Decomposing Actinobacteria from Soil.</title>
        <authorList>
            <person name="Roh S.G."/>
            <person name="Kim S.B."/>
        </authorList>
    </citation>
    <scope>NUCLEOTIDE SEQUENCE [LARGE SCALE GENOMIC DNA]</scope>
    <source>
        <strain evidence="8 9">MMS17-GH009</strain>
    </source>
</reference>